<evidence type="ECO:0000256" key="1">
    <source>
        <dbReference type="ARBA" id="ARBA00007569"/>
    </source>
</evidence>
<dbReference type="AlphaFoldDB" id="A0A4Q9KE76"/>
<dbReference type="RefSeq" id="WP_131168554.1">
    <property type="nucleotide sequence ID" value="NZ_SDMQ01000009.1"/>
</dbReference>
<dbReference type="SUPFAM" id="SSF143243">
    <property type="entry name" value="Nqo5-like"/>
    <property type="match status" value="1"/>
</dbReference>
<comment type="similarity">
    <text evidence="1">Belongs to the complex I 30 kDa subunit family.</text>
</comment>
<comment type="caution">
    <text evidence="4">The sequence shown here is derived from an EMBL/GenBank/DDBJ whole genome shotgun (WGS) entry which is preliminary data.</text>
</comment>
<dbReference type="PANTHER" id="PTHR10884">
    <property type="entry name" value="NADH DEHYDROGENASE UBIQUINONE IRON-SULFUR PROTEIN 3"/>
    <property type="match status" value="1"/>
</dbReference>
<dbReference type="PANTHER" id="PTHR10884:SF14">
    <property type="entry name" value="NADH DEHYDROGENASE [UBIQUINONE] IRON-SULFUR PROTEIN 3, MITOCHONDRIAL"/>
    <property type="match status" value="1"/>
</dbReference>
<evidence type="ECO:0000313" key="4">
    <source>
        <dbReference type="EMBL" id="TBT84027.1"/>
    </source>
</evidence>
<gene>
    <name evidence="4" type="ORF">ET989_10210</name>
</gene>
<dbReference type="Pfam" id="PF00329">
    <property type="entry name" value="Complex1_30kDa"/>
    <property type="match status" value="1"/>
</dbReference>
<reference evidence="4 5" key="1">
    <citation type="submission" date="2019-01" db="EMBL/GenBank/DDBJ databases">
        <title>Lactibacter flavus gen. nov., sp. nov., a novel bacterium of the family Propionibacteriaceae isolated from raw milk and dairy products.</title>
        <authorList>
            <person name="Huptas C."/>
            <person name="Wenning M."/>
            <person name="Breitenwieser F."/>
            <person name="Doll E."/>
            <person name="Von Neubeck M."/>
            <person name="Busse H.-J."/>
            <person name="Scherer S."/>
        </authorList>
    </citation>
    <scope>NUCLEOTIDE SEQUENCE [LARGE SCALE GENOMIC DNA]</scope>
    <source>
        <strain evidence="4 5">KCTC 33808</strain>
    </source>
</reference>
<dbReference type="EMBL" id="SDMQ01000009">
    <property type="protein sequence ID" value="TBT84027.1"/>
    <property type="molecule type" value="Genomic_DNA"/>
</dbReference>
<name>A0A4Q9KE76_9ACTN</name>
<evidence type="ECO:0000313" key="5">
    <source>
        <dbReference type="Proteomes" id="UP000292373"/>
    </source>
</evidence>
<dbReference type="OrthoDB" id="3746692at2"/>
<evidence type="ECO:0000256" key="2">
    <source>
        <dbReference type="SAM" id="MobiDB-lite"/>
    </source>
</evidence>
<keyword evidence="5" id="KW-1185">Reference proteome</keyword>
<dbReference type="InterPro" id="IPR001268">
    <property type="entry name" value="NADH_UbQ_OxRdtase_30kDa_su"/>
</dbReference>
<sequence>MADEVRRVEADGWHDAVAAAVASGLAWFDWLGGVDEIGRADAIRVTIRLAASPDADGVRLETLVPRDGSALASVADVVTGAAWHEREVRDFFGVGFTGGDERPLLLREGAVGHPLRRDAVLAARVVRPWPGAKEPGETVAAGRRRMVPPGVPNPDVWGEREGDPASPEEVAASVQGGRVRRRR</sequence>
<feature type="region of interest" description="Disordered" evidence="2">
    <location>
        <begin position="131"/>
        <end position="183"/>
    </location>
</feature>
<evidence type="ECO:0000259" key="3">
    <source>
        <dbReference type="Pfam" id="PF00329"/>
    </source>
</evidence>
<dbReference type="InterPro" id="IPR037232">
    <property type="entry name" value="NADH_quin_OxRdtase_su_C/D-like"/>
</dbReference>
<organism evidence="4 5">
    <name type="scientific">Propioniciclava sinopodophylli</name>
    <dbReference type="NCBI Taxonomy" id="1837344"/>
    <lineage>
        <taxon>Bacteria</taxon>
        <taxon>Bacillati</taxon>
        <taxon>Actinomycetota</taxon>
        <taxon>Actinomycetes</taxon>
        <taxon>Propionibacteriales</taxon>
        <taxon>Propionibacteriaceae</taxon>
        <taxon>Propioniciclava</taxon>
    </lineage>
</organism>
<proteinExistence type="inferred from homology"/>
<dbReference type="GO" id="GO:0008137">
    <property type="term" value="F:NADH dehydrogenase (ubiquinone) activity"/>
    <property type="evidence" value="ECO:0007669"/>
    <property type="project" value="InterPro"/>
</dbReference>
<dbReference type="Proteomes" id="UP000292373">
    <property type="component" value="Unassembled WGS sequence"/>
</dbReference>
<feature type="domain" description="NADH:ubiquinone oxidoreductase 30kDa subunit" evidence="3">
    <location>
        <begin position="8"/>
        <end position="123"/>
    </location>
</feature>
<protein>
    <submittedName>
        <fullName evidence="4">NADH-quinone oxidoreductase subunit C</fullName>
    </submittedName>
</protein>
<dbReference type="Gene3D" id="3.30.460.80">
    <property type="entry name" value="NADH:ubiquinone oxidoreductase, 30kDa subunit"/>
    <property type="match status" value="1"/>
</dbReference>
<accession>A0A4Q9KE76</accession>